<feature type="region of interest" description="Disordered" evidence="1">
    <location>
        <begin position="778"/>
        <end position="799"/>
    </location>
</feature>
<feature type="compositionally biased region" description="Basic and acidic residues" evidence="1">
    <location>
        <begin position="1"/>
        <end position="12"/>
    </location>
</feature>
<dbReference type="AlphaFoldDB" id="A0A0C2WJ53"/>
<keyword evidence="3" id="KW-1185">Reference proteome</keyword>
<reference evidence="2 3" key="1">
    <citation type="submission" date="2014-04" db="EMBL/GenBank/DDBJ databases">
        <title>Evolutionary Origins and Diversification of the Mycorrhizal Mutualists.</title>
        <authorList>
            <consortium name="DOE Joint Genome Institute"/>
            <consortium name="Mycorrhizal Genomics Consortium"/>
            <person name="Kohler A."/>
            <person name="Kuo A."/>
            <person name="Nagy L.G."/>
            <person name="Floudas D."/>
            <person name="Copeland A."/>
            <person name="Barry K.W."/>
            <person name="Cichocki N."/>
            <person name="Veneault-Fourrey C."/>
            <person name="LaButti K."/>
            <person name="Lindquist E.A."/>
            <person name="Lipzen A."/>
            <person name="Lundell T."/>
            <person name="Morin E."/>
            <person name="Murat C."/>
            <person name="Riley R."/>
            <person name="Ohm R."/>
            <person name="Sun H."/>
            <person name="Tunlid A."/>
            <person name="Henrissat B."/>
            <person name="Grigoriev I.V."/>
            <person name="Hibbett D.S."/>
            <person name="Martin F."/>
        </authorList>
    </citation>
    <scope>NUCLEOTIDE SEQUENCE [LARGE SCALE GENOMIC DNA]</scope>
    <source>
        <strain evidence="2 3">Koide BX008</strain>
    </source>
</reference>
<feature type="region of interest" description="Disordered" evidence="1">
    <location>
        <begin position="226"/>
        <end position="271"/>
    </location>
</feature>
<feature type="compositionally biased region" description="Low complexity" evidence="1">
    <location>
        <begin position="400"/>
        <end position="410"/>
    </location>
</feature>
<feature type="region of interest" description="Disordered" evidence="1">
    <location>
        <begin position="375"/>
        <end position="455"/>
    </location>
</feature>
<proteinExistence type="predicted"/>
<feature type="compositionally biased region" description="Polar residues" evidence="1">
    <location>
        <begin position="172"/>
        <end position="186"/>
    </location>
</feature>
<evidence type="ECO:0000313" key="2">
    <source>
        <dbReference type="EMBL" id="KIL61537.1"/>
    </source>
</evidence>
<feature type="compositionally biased region" description="Polar residues" evidence="1">
    <location>
        <begin position="294"/>
        <end position="308"/>
    </location>
</feature>
<dbReference type="HOGENOM" id="CLU_351940_0_0_1"/>
<protein>
    <submittedName>
        <fullName evidence="2">Uncharacterized protein</fullName>
    </submittedName>
</protein>
<evidence type="ECO:0000313" key="3">
    <source>
        <dbReference type="Proteomes" id="UP000054549"/>
    </source>
</evidence>
<feature type="compositionally biased region" description="Low complexity" evidence="1">
    <location>
        <begin position="17"/>
        <end position="30"/>
    </location>
</feature>
<feature type="region of interest" description="Disordered" evidence="1">
    <location>
        <begin position="284"/>
        <end position="308"/>
    </location>
</feature>
<gene>
    <name evidence="2" type="ORF">M378DRAFT_13457</name>
</gene>
<feature type="region of interest" description="Disordered" evidence="1">
    <location>
        <begin position="1"/>
        <end position="49"/>
    </location>
</feature>
<dbReference type="EMBL" id="KN818283">
    <property type="protein sequence ID" value="KIL61537.1"/>
    <property type="molecule type" value="Genomic_DNA"/>
</dbReference>
<feature type="compositionally biased region" description="Low complexity" evidence="1">
    <location>
        <begin position="122"/>
        <end position="131"/>
    </location>
</feature>
<dbReference type="Proteomes" id="UP000054549">
    <property type="component" value="Unassembled WGS sequence"/>
</dbReference>
<feature type="compositionally biased region" description="Basic and acidic residues" evidence="1">
    <location>
        <begin position="62"/>
        <end position="72"/>
    </location>
</feature>
<sequence length="799" mass="85597">MSRISKRAENVEKLGTSSQNSSSSDAAPSPHAIINNHNGDDLKCPPSAPTVELERVIHELNVDTKDLVDPSSEHAQLGDDPSSEHGPKQSPVLSGDQYPCLIAADPGVAHGSSSTDESGPRSPLFSPLFSPVDLHQRRPDVTVEPQASSTPILLVPSRARGGAPVTEDSVPRPQQSSIPDDTSSPTAVAGPTAKQSRPASVHGLLPVCALDVDFLSAKPRAASAPILAPFDSSSPQTQHASSTHEFKQNPTSSSENSDRQKWKPTGCAVSKDRSPSFTAYVGLSGNVLDPSSADPGSSTDRMSNGRSKQTLAEVGIPVTPGHLLESSAPNPIAATHRFLAEMSEEEKRNIAKIIDNCIQKTGLFSSPKDLIARSRMHKRKRKDMEATTSTISPDAIPDHSSTSTTSLTDSQGAPAPKPKRKRTSKPKKDRPIVANPYPTNPYPRTTTTPPDGVPQQDYPFDAQQVQGIRTDIPSAQMPLINPASMASRNVSQSTGGLDPVPNASPPTIHGNDFTMNTLVAPTHAAAFEHAQSTAPGSAPYSLNLPRNLGINHPQGMIPGVAHPTGPAYNPAFMNSQRFFWQRAQIARQMQARRQAEFNGGRYHAPFIPNAMSMAIASEGGWSPQRPDLPSQPLAAAGLPRFFDAAQAASGQTSQPSNMYPQYQVPSFDHNIQSGPYHMQHPLFNQTLTGPSHPLLNPPAFNAQLMPPTRYESPFPPIHFGRERQREVDYVTGPSAPAVQAPMQYYPHGLDPSFGNHAVAPINLHGDLTMRGQIPVATASRMRPTLPGSLIGDEPTNVTR</sequence>
<organism evidence="2 3">
    <name type="scientific">Amanita muscaria (strain Koide BX008)</name>
    <dbReference type="NCBI Taxonomy" id="946122"/>
    <lineage>
        <taxon>Eukaryota</taxon>
        <taxon>Fungi</taxon>
        <taxon>Dikarya</taxon>
        <taxon>Basidiomycota</taxon>
        <taxon>Agaricomycotina</taxon>
        <taxon>Agaricomycetes</taxon>
        <taxon>Agaricomycetidae</taxon>
        <taxon>Agaricales</taxon>
        <taxon>Pluteineae</taxon>
        <taxon>Amanitaceae</taxon>
        <taxon>Amanita</taxon>
    </lineage>
</organism>
<feature type="compositionally biased region" description="Polar residues" evidence="1">
    <location>
        <begin position="231"/>
        <end position="241"/>
    </location>
</feature>
<accession>A0A0C2WJ53</accession>
<evidence type="ECO:0000256" key="1">
    <source>
        <dbReference type="SAM" id="MobiDB-lite"/>
    </source>
</evidence>
<name>A0A0C2WJ53_AMAMK</name>
<feature type="region of interest" description="Disordered" evidence="1">
    <location>
        <begin position="62"/>
        <end position="200"/>
    </location>
</feature>
<feature type="compositionally biased region" description="Basic residues" evidence="1">
    <location>
        <begin position="417"/>
        <end position="428"/>
    </location>
</feature>
<dbReference type="InParanoid" id="A0A0C2WJ53"/>